<evidence type="ECO:0000256" key="5">
    <source>
        <dbReference type="ARBA" id="ARBA00023002"/>
    </source>
</evidence>
<dbReference type="GO" id="GO:0051213">
    <property type="term" value="F:dioxygenase activity"/>
    <property type="evidence" value="ECO:0007669"/>
    <property type="project" value="UniProtKB-KW"/>
</dbReference>
<organism evidence="9 10">
    <name type="scientific">Rhodonia placenta</name>
    <dbReference type="NCBI Taxonomy" id="104341"/>
    <lineage>
        <taxon>Eukaryota</taxon>
        <taxon>Fungi</taxon>
        <taxon>Dikarya</taxon>
        <taxon>Basidiomycota</taxon>
        <taxon>Agaricomycotina</taxon>
        <taxon>Agaricomycetes</taxon>
        <taxon>Polyporales</taxon>
        <taxon>Adustoporiaceae</taxon>
        <taxon>Rhodonia</taxon>
    </lineage>
</organism>
<dbReference type="GO" id="GO:0005634">
    <property type="term" value="C:nucleus"/>
    <property type="evidence" value="ECO:0007669"/>
    <property type="project" value="UniProtKB-SubCell"/>
</dbReference>
<dbReference type="InterPro" id="IPR037151">
    <property type="entry name" value="AlkB-like_sf"/>
</dbReference>
<keyword evidence="4" id="KW-0223">Dioxygenase</keyword>
<dbReference type="AlphaFoldDB" id="A0A8H7NZ64"/>
<dbReference type="PANTHER" id="PTHR46030">
    <property type="entry name" value="ALPHA-KETOGLUTARATE-DEPENDENT DIOXYGENASE ALKB HOMOLOG 6"/>
    <property type="match status" value="1"/>
</dbReference>
<dbReference type="InterPro" id="IPR005123">
    <property type="entry name" value="Oxoglu/Fe-dep_dioxygenase_dom"/>
</dbReference>
<evidence type="ECO:0000256" key="2">
    <source>
        <dbReference type="ARBA" id="ARBA00007879"/>
    </source>
</evidence>
<feature type="domain" description="Fe2OG dioxygenase" evidence="8">
    <location>
        <begin position="97"/>
        <end position="213"/>
    </location>
</feature>
<dbReference type="PROSITE" id="PS51471">
    <property type="entry name" value="FE2OG_OXY"/>
    <property type="match status" value="1"/>
</dbReference>
<evidence type="ECO:0000256" key="7">
    <source>
        <dbReference type="ARBA" id="ARBA00023242"/>
    </source>
</evidence>
<evidence type="ECO:0000256" key="6">
    <source>
        <dbReference type="ARBA" id="ARBA00023004"/>
    </source>
</evidence>
<dbReference type="InterPro" id="IPR027450">
    <property type="entry name" value="AlkB-like"/>
</dbReference>
<evidence type="ECO:0000256" key="4">
    <source>
        <dbReference type="ARBA" id="ARBA00022964"/>
    </source>
</evidence>
<evidence type="ECO:0000313" key="10">
    <source>
        <dbReference type="Proteomes" id="UP000639403"/>
    </source>
</evidence>
<keyword evidence="7" id="KW-0539">Nucleus</keyword>
<dbReference type="SUPFAM" id="SSF51197">
    <property type="entry name" value="Clavaminate synthase-like"/>
    <property type="match status" value="1"/>
</dbReference>
<protein>
    <recommendedName>
        <fullName evidence="8">Fe2OG dioxygenase domain-containing protein</fullName>
    </recommendedName>
</protein>
<keyword evidence="3" id="KW-0479">Metal-binding</keyword>
<evidence type="ECO:0000256" key="3">
    <source>
        <dbReference type="ARBA" id="ARBA00022723"/>
    </source>
</evidence>
<evidence type="ECO:0000313" key="9">
    <source>
        <dbReference type="EMBL" id="KAF9810134.1"/>
    </source>
</evidence>
<dbReference type="InterPro" id="IPR032862">
    <property type="entry name" value="ALKBH6"/>
</dbReference>
<sequence length="263" mass="29107">MQASCLTDHLVPGTNDVYYISEFVTEEEEALLIRKIRESPLPKWKQLANRRLQIWGGSMTAKKMLIPESLPAFVTKYPDIVGRIKATGAFHSSPHGAPNHVLMNEYLPGQGIMPHEDGPAYHSVVATLSLGSHTMFHYYRYNSRGGTVESDKYSDDAQGDGRPIDPIPVLSVLLERRSLVITTTTFYRSYLHGIDAVTEDRFSPSIADGDKQSTPTVANVDLLAGSTERAAVLNGGVLERDIRYSLTCRDVEKVASGLPFVKR</sequence>
<proteinExistence type="inferred from homology"/>
<accession>A0A8H7NZ64</accession>
<comment type="similarity">
    <text evidence="2">Belongs to the alkB family.</text>
</comment>
<comment type="caution">
    <text evidence="9">The sequence shown here is derived from an EMBL/GenBank/DDBJ whole genome shotgun (WGS) entry which is preliminary data.</text>
</comment>
<gene>
    <name evidence="9" type="ORF">IEO21_07117</name>
</gene>
<dbReference type="Pfam" id="PF13532">
    <property type="entry name" value="2OG-FeII_Oxy_2"/>
    <property type="match status" value="1"/>
</dbReference>
<dbReference type="EMBL" id="JADOXO010000187">
    <property type="protein sequence ID" value="KAF9810134.1"/>
    <property type="molecule type" value="Genomic_DNA"/>
</dbReference>
<name>A0A8H7NZ64_9APHY</name>
<reference evidence="9" key="1">
    <citation type="submission" date="2020-11" db="EMBL/GenBank/DDBJ databases">
        <authorList>
            <person name="Koelle M."/>
            <person name="Horta M.A.C."/>
            <person name="Nowrousian M."/>
            <person name="Ohm R.A."/>
            <person name="Benz P."/>
            <person name="Pilgard A."/>
        </authorList>
    </citation>
    <scope>NUCLEOTIDE SEQUENCE</scope>
    <source>
        <strain evidence="9">FPRL280</strain>
    </source>
</reference>
<dbReference type="PANTHER" id="PTHR46030:SF1">
    <property type="entry name" value="ALPHA-KETOGLUTARATE-DEPENDENT DIOXYGENASE ALKB HOMOLOG 6"/>
    <property type="match status" value="1"/>
</dbReference>
<dbReference type="Gene3D" id="2.60.120.590">
    <property type="entry name" value="Alpha-ketoglutarate-dependent dioxygenase AlkB-like"/>
    <property type="match status" value="1"/>
</dbReference>
<evidence type="ECO:0000259" key="8">
    <source>
        <dbReference type="PROSITE" id="PS51471"/>
    </source>
</evidence>
<dbReference type="Proteomes" id="UP000639403">
    <property type="component" value="Unassembled WGS sequence"/>
</dbReference>
<reference evidence="9" key="2">
    <citation type="journal article" name="Front. Microbiol.">
        <title>Degradative Capacity of Two Strains of Rhodonia placenta: From Phenotype to Genotype.</title>
        <authorList>
            <person name="Kolle M."/>
            <person name="Horta M.A.C."/>
            <person name="Nowrousian M."/>
            <person name="Ohm R.A."/>
            <person name="Benz J.P."/>
            <person name="Pilgard A."/>
        </authorList>
    </citation>
    <scope>NUCLEOTIDE SEQUENCE</scope>
    <source>
        <strain evidence="9">FPRL280</strain>
    </source>
</reference>
<dbReference type="GO" id="GO:0046872">
    <property type="term" value="F:metal ion binding"/>
    <property type="evidence" value="ECO:0007669"/>
    <property type="project" value="UniProtKB-KW"/>
</dbReference>
<evidence type="ECO:0000256" key="1">
    <source>
        <dbReference type="ARBA" id="ARBA00004123"/>
    </source>
</evidence>
<keyword evidence="5" id="KW-0560">Oxidoreductase</keyword>
<keyword evidence="6" id="KW-0408">Iron</keyword>
<comment type="subcellular location">
    <subcellularLocation>
        <location evidence="1">Nucleus</location>
    </subcellularLocation>
</comment>